<keyword evidence="3" id="KW-1185">Reference proteome</keyword>
<proteinExistence type="predicted"/>
<feature type="region of interest" description="Disordered" evidence="1">
    <location>
        <begin position="1"/>
        <end position="69"/>
    </location>
</feature>
<reference evidence="2 3" key="2">
    <citation type="submission" date="2024-10" db="EMBL/GenBank/DDBJ databases">
        <authorList>
            <person name="Ryan C."/>
        </authorList>
    </citation>
    <scope>NUCLEOTIDE SEQUENCE [LARGE SCALE GENOMIC DNA]</scope>
</reference>
<dbReference type="Proteomes" id="UP001497457">
    <property type="component" value="Chromosome 36b"/>
</dbReference>
<organism evidence="2 3">
    <name type="scientific">Urochloa decumbens</name>
    <dbReference type="NCBI Taxonomy" id="240449"/>
    <lineage>
        <taxon>Eukaryota</taxon>
        <taxon>Viridiplantae</taxon>
        <taxon>Streptophyta</taxon>
        <taxon>Embryophyta</taxon>
        <taxon>Tracheophyta</taxon>
        <taxon>Spermatophyta</taxon>
        <taxon>Magnoliopsida</taxon>
        <taxon>Liliopsida</taxon>
        <taxon>Poales</taxon>
        <taxon>Poaceae</taxon>
        <taxon>PACMAD clade</taxon>
        <taxon>Panicoideae</taxon>
        <taxon>Panicodae</taxon>
        <taxon>Paniceae</taxon>
        <taxon>Melinidinae</taxon>
        <taxon>Urochloa</taxon>
    </lineage>
</organism>
<name>A0ABC9E7F4_9POAL</name>
<evidence type="ECO:0000313" key="2">
    <source>
        <dbReference type="EMBL" id="CAL5053501.1"/>
    </source>
</evidence>
<sequence>MALDNNSPIQRAPSVSDSPPTPAITPTAAPASSEPLAIPGAAVQPVTLPAAPDPESENRHDPKAFLRDP</sequence>
<dbReference type="EMBL" id="OZ075146">
    <property type="protein sequence ID" value="CAL5053501.1"/>
    <property type="molecule type" value="Genomic_DNA"/>
</dbReference>
<feature type="compositionally biased region" description="Basic and acidic residues" evidence="1">
    <location>
        <begin position="56"/>
        <end position="69"/>
    </location>
</feature>
<evidence type="ECO:0000256" key="1">
    <source>
        <dbReference type="SAM" id="MobiDB-lite"/>
    </source>
</evidence>
<gene>
    <name evidence="2" type="ORF">URODEC1_LOCUS93279</name>
</gene>
<reference evidence="3" key="1">
    <citation type="submission" date="2024-06" db="EMBL/GenBank/DDBJ databases">
        <authorList>
            <person name="Ryan C."/>
        </authorList>
    </citation>
    <scope>NUCLEOTIDE SEQUENCE [LARGE SCALE GENOMIC DNA]</scope>
</reference>
<feature type="compositionally biased region" description="Low complexity" evidence="1">
    <location>
        <begin position="24"/>
        <end position="37"/>
    </location>
</feature>
<dbReference type="AlphaFoldDB" id="A0ABC9E7F4"/>
<accession>A0ABC9E7F4</accession>
<protein>
    <submittedName>
        <fullName evidence="2">Uncharacterized protein</fullName>
    </submittedName>
</protein>
<evidence type="ECO:0000313" key="3">
    <source>
        <dbReference type="Proteomes" id="UP001497457"/>
    </source>
</evidence>
<feature type="compositionally biased region" description="Polar residues" evidence="1">
    <location>
        <begin position="1"/>
        <end position="17"/>
    </location>
</feature>